<gene>
    <name evidence="1" type="ORF">F6R98_03750</name>
</gene>
<evidence type="ECO:0000313" key="2">
    <source>
        <dbReference type="Proteomes" id="UP000325755"/>
    </source>
</evidence>
<dbReference type="Proteomes" id="UP000325755">
    <property type="component" value="Chromosome"/>
</dbReference>
<dbReference type="OrthoDB" id="5471095at2"/>
<name>A0A5Q0BD77_9GAMM</name>
<dbReference type="RefSeq" id="WP_153247836.1">
    <property type="nucleotide sequence ID" value="NZ_CP044205.1"/>
</dbReference>
<evidence type="ECO:0000313" key="1">
    <source>
        <dbReference type="EMBL" id="QFY41853.1"/>
    </source>
</evidence>
<reference evidence="1 2" key="1">
    <citation type="submission" date="2019-09" db="EMBL/GenBank/DDBJ databases">
        <title>Ecophysiology of the spiral-shaped methanotroph Methylospira mobilis as revealed by the complete genome sequence.</title>
        <authorList>
            <person name="Oshkin I.Y."/>
            <person name="Dedysh S.N."/>
            <person name="Miroshnikov K."/>
            <person name="Danilova O.V."/>
            <person name="Hakobyan A."/>
            <person name="Liesack W."/>
        </authorList>
    </citation>
    <scope>NUCLEOTIDE SEQUENCE [LARGE SCALE GENOMIC DNA]</scope>
    <source>
        <strain evidence="1 2">Shm1</strain>
    </source>
</reference>
<accession>A0A5Q0BD77</accession>
<dbReference type="EMBL" id="CP044205">
    <property type="protein sequence ID" value="QFY41853.1"/>
    <property type="molecule type" value="Genomic_DNA"/>
</dbReference>
<dbReference type="Pfam" id="PF14103">
    <property type="entry name" value="DUF4276"/>
    <property type="match status" value="1"/>
</dbReference>
<dbReference type="KEGG" id="mmob:F6R98_03750"/>
<protein>
    <submittedName>
        <fullName evidence="1">DUF4276 family protein</fullName>
    </submittedName>
</protein>
<keyword evidence="2" id="KW-1185">Reference proteome</keyword>
<organism evidence="1 2">
    <name type="scientific">Candidatus Methylospira mobilis</name>
    <dbReference type="NCBI Taxonomy" id="1808979"/>
    <lineage>
        <taxon>Bacteria</taxon>
        <taxon>Pseudomonadati</taxon>
        <taxon>Pseudomonadota</taxon>
        <taxon>Gammaproteobacteria</taxon>
        <taxon>Methylococcales</taxon>
        <taxon>Methylococcaceae</taxon>
        <taxon>Candidatus Methylospira</taxon>
    </lineage>
</organism>
<sequence length="74" mass="8802">MHLNGPRKDEIIAIISLLDFYGPTFYPVHLTGYEARYDWAKQYIEKKVGQPKFFQFFAVHEVEAWLLSNPEIFH</sequence>
<dbReference type="InParanoid" id="A0A5Q0BD77"/>
<dbReference type="InterPro" id="IPR025455">
    <property type="entry name" value="DUF4276"/>
</dbReference>
<proteinExistence type="predicted"/>
<dbReference type="AlphaFoldDB" id="A0A5Q0BD77"/>